<comment type="caution">
    <text evidence="2">The sequence shown here is derived from an EMBL/GenBank/DDBJ whole genome shotgun (WGS) entry which is preliminary data.</text>
</comment>
<keyword evidence="3" id="KW-1185">Reference proteome</keyword>
<protein>
    <submittedName>
        <fullName evidence="2">SHOCT domain-containing protein</fullName>
    </submittedName>
</protein>
<dbReference type="Proteomes" id="UP000572984">
    <property type="component" value="Unassembled WGS sequence"/>
</dbReference>
<dbReference type="InterPro" id="IPR018649">
    <property type="entry name" value="SHOCT"/>
</dbReference>
<dbReference type="EMBL" id="JACDXJ010000002">
    <property type="protein sequence ID" value="MBA1158914.1"/>
    <property type="molecule type" value="Genomic_DNA"/>
</dbReference>
<organism evidence="2 3">
    <name type="scientific">Microvirga mediterraneensis</name>
    <dbReference type="NCBI Taxonomy" id="2754695"/>
    <lineage>
        <taxon>Bacteria</taxon>
        <taxon>Pseudomonadati</taxon>
        <taxon>Pseudomonadota</taxon>
        <taxon>Alphaproteobacteria</taxon>
        <taxon>Hyphomicrobiales</taxon>
        <taxon>Methylobacteriaceae</taxon>
        <taxon>Microvirga</taxon>
    </lineage>
</organism>
<dbReference type="AlphaFoldDB" id="A0A838BSX6"/>
<proteinExistence type="predicted"/>
<accession>A0A838BSX6</accession>
<evidence type="ECO:0000313" key="3">
    <source>
        <dbReference type="Proteomes" id="UP000572984"/>
    </source>
</evidence>
<sequence length="30" mass="3525">MVERLGHLRDKGLLSAEEFEGKKRELLTRI</sequence>
<gene>
    <name evidence="2" type="ORF">H0S73_22700</name>
</gene>
<feature type="domain" description="SHOCT" evidence="1">
    <location>
        <begin position="3"/>
        <end position="27"/>
    </location>
</feature>
<reference evidence="2 3" key="1">
    <citation type="submission" date="2020-07" db="EMBL/GenBank/DDBJ databases">
        <title>Draft genome and description of Microvirga mediterraneensis Marseille-Q2068 sp. nov.</title>
        <authorList>
            <person name="Boxberger M."/>
        </authorList>
    </citation>
    <scope>NUCLEOTIDE SEQUENCE [LARGE SCALE GENOMIC DNA]</scope>
    <source>
        <strain evidence="2 3">Marseille-Q2068</strain>
    </source>
</reference>
<evidence type="ECO:0000313" key="2">
    <source>
        <dbReference type="EMBL" id="MBA1158914.1"/>
    </source>
</evidence>
<name>A0A838BSX6_9HYPH</name>
<evidence type="ECO:0000259" key="1">
    <source>
        <dbReference type="Pfam" id="PF09851"/>
    </source>
</evidence>
<dbReference type="Pfam" id="PF09851">
    <property type="entry name" value="SHOCT"/>
    <property type="match status" value="1"/>
</dbReference>